<accession>A0ABV8DS00</accession>
<gene>
    <name evidence="4" type="ORF">ACFO0B_12170</name>
</gene>
<evidence type="ECO:0000259" key="3">
    <source>
        <dbReference type="PROSITE" id="PS50977"/>
    </source>
</evidence>
<dbReference type="RefSeq" id="WP_378612504.1">
    <property type="nucleotide sequence ID" value="NZ_JBHSAX010000013.1"/>
</dbReference>
<name>A0ABV8DS00_9NOCA</name>
<keyword evidence="1 2" id="KW-0238">DNA-binding</keyword>
<evidence type="ECO:0000313" key="5">
    <source>
        <dbReference type="Proteomes" id="UP001595696"/>
    </source>
</evidence>
<dbReference type="InterPro" id="IPR001647">
    <property type="entry name" value="HTH_TetR"/>
</dbReference>
<feature type="domain" description="HTH tetR-type" evidence="3">
    <location>
        <begin position="19"/>
        <end position="79"/>
    </location>
</feature>
<reference evidence="5" key="1">
    <citation type="journal article" date="2019" name="Int. J. Syst. Evol. Microbiol.">
        <title>The Global Catalogue of Microorganisms (GCM) 10K type strain sequencing project: providing services to taxonomists for standard genome sequencing and annotation.</title>
        <authorList>
            <consortium name="The Broad Institute Genomics Platform"/>
            <consortium name="The Broad Institute Genome Sequencing Center for Infectious Disease"/>
            <person name="Wu L."/>
            <person name="Ma J."/>
        </authorList>
    </citation>
    <scope>NUCLEOTIDE SEQUENCE [LARGE SCALE GENOMIC DNA]</scope>
    <source>
        <strain evidence="5">CGMCC 4.7330</strain>
    </source>
</reference>
<sequence length="190" mass="20241">MSDPAPAESARRRLSGKRAETVQRLASAAIATLRTVRYPDLTLPMVAAEAGVARATAYTYFSSREHLIAEVYWRRLTAGGPEGADSPDVAVRVVGVLRYLALVAADEPAFGHAVSAALHSSDPDVELLRTEIGRHIHRLIAAAVGADGDAQIVFLLELLYTGGIMRAGIGGAPYPEVADQLEAAVPRLFR</sequence>
<evidence type="ECO:0000256" key="1">
    <source>
        <dbReference type="ARBA" id="ARBA00023125"/>
    </source>
</evidence>
<evidence type="ECO:0000256" key="2">
    <source>
        <dbReference type="PROSITE-ProRule" id="PRU00335"/>
    </source>
</evidence>
<dbReference type="Gene3D" id="1.10.357.10">
    <property type="entry name" value="Tetracycline Repressor, domain 2"/>
    <property type="match status" value="1"/>
</dbReference>
<dbReference type="Proteomes" id="UP001595696">
    <property type="component" value="Unassembled WGS sequence"/>
</dbReference>
<keyword evidence="5" id="KW-1185">Reference proteome</keyword>
<dbReference type="SUPFAM" id="SSF46689">
    <property type="entry name" value="Homeodomain-like"/>
    <property type="match status" value="1"/>
</dbReference>
<dbReference type="InterPro" id="IPR009057">
    <property type="entry name" value="Homeodomain-like_sf"/>
</dbReference>
<protein>
    <submittedName>
        <fullName evidence="4">TetR/AcrR family transcriptional regulator</fullName>
    </submittedName>
</protein>
<dbReference type="EMBL" id="JBHSAX010000013">
    <property type="protein sequence ID" value="MFC3962741.1"/>
    <property type="molecule type" value="Genomic_DNA"/>
</dbReference>
<dbReference type="Pfam" id="PF00440">
    <property type="entry name" value="TetR_N"/>
    <property type="match status" value="1"/>
</dbReference>
<organism evidence="4 5">
    <name type="scientific">Nocardia jiangsuensis</name>
    <dbReference type="NCBI Taxonomy" id="1691563"/>
    <lineage>
        <taxon>Bacteria</taxon>
        <taxon>Bacillati</taxon>
        <taxon>Actinomycetota</taxon>
        <taxon>Actinomycetes</taxon>
        <taxon>Mycobacteriales</taxon>
        <taxon>Nocardiaceae</taxon>
        <taxon>Nocardia</taxon>
    </lineage>
</organism>
<evidence type="ECO:0000313" key="4">
    <source>
        <dbReference type="EMBL" id="MFC3962741.1"/>
    </source>
</evidence>
<feature type="DNA-binding region" description="H-T-H motif" evidence="2">
    <location>
        <begin position="42"/>
        <end position="61"/>
    </location>
</feature>
<dbReference type="PROSITE" id="PS50977">
    <property type="entry name" value="HTH_TETR_2"/>
    <property type="match status" value="1"/>
</dbReference>
<comment type="caution">
    <text evidence="4">The sequence shown here is derived from an EMBL/GenBank/DDBJ whole genome shotgun (WGS) entry which is preliminary data.</text>
</comment>
<proteinExistence type="predicted"/>